<dbReference type="EMBL" id="QJSA01000007">
    <property type="protein sequence ID" value="RHW21292.1"/>
    <property type="molecule type" value="Genomic_DNA"/>
</dbReference>
<dbReference type="RefSeq" id="WP_119701299.1">
    <property type="nucleotide sequence ID" value="NZ_QJSA01000007.1"/>
</dbReference>
<accession>A0A396S0U6</accession>
<organism evidence="1 2">
    <name type="scientific">Pseudomonas jilinensis</name>
    <dbReference type="NCBI Taxonomy" id="2078689"/>
    <lineage>
        <taxon>Bacteria</taxon>
        <taxon>Pseudomonadati</taxon>
        <taxon>Pseudomonadota</taxon>
        <taxon>Gammaproteobacteria</taxon>
        <taxon>Pseudomonadales</taxon>
        <taxon>Pseudomonadaceae</taxon>
        <taxon>Pseudomonas</taxon>
    </lineage>
</organism>
<comment type="caution">
    <text evidence="1">The sequence shown here is derived from an EMBL/GenBank/DDBJ whole genome shotgun (WGS) entry which is preliminary data.</text>
</comment>
<proteinExistence type="predicted"/>
<sequence>MPLPLIIGAAALATAAYGAKKGYDGYQKHSEADEIVKSAQHRYDRKKSIFDDQEKETTHALEMLGRRQLDIGKNLGEFKTLADKLLQQLNADRQNKLEIHIPRHELQRIENYSYTAVGVLGSAAGAGLAGAAAGFAVYGGVMTLGAASTGTAISSLAGAAATKATLAAIGGGSLATGGLGIAGGTAILGAAVAAPVLAIAGWAYNSHGEEALRNAHKASREVDAAVEKLARAVKQLAATESYARKIKLTLLSIFDQFSLYFDSLKDIDNFLEDVKGRNVDIDAALSSFNDEIIRIIENGFALATILVDVITTPLFKAKKEGAEIVKDQNGLPIMETDADGSMILNELELDKSLFEADGRASAIESA</sequence>
<dbReference type="Proteomes" id="UP000265745">
    <property type="component" value="Unassembled WGS sequence"/>
</dbReference>
<dbReference type="AlphaFoldDB" id="A0A396S0U6"/>
<evidence type="ECO:0000313" key="2">
    <source>
        <dbReference type="Proteomes" id="UP000265745"/>
    </source>
</evidence>
<gene>
    <name evidence="1" type="ORF">C2846_09235</name>
</gene>
<keyword evidence="2" id="KW-1185">Reference proteome</keyword>
<evidence type="ECO:0000313" key="1">
    <source>
        <dbReference type="EMBL" id="RHW21292.1"/>
    </source>
</evidence>
<name>A0A396S0U6_9PSED</name>
<protein>
    <submittedName>
        <fullName evidence="1">Chemotaxis protein</fullName>
    </submittedName>
</protein>
<reference evidence="1 2" key="1">
    <citation type="submission" date="2018-06" db="EMBL/GenBank/DDBJ databases">
        <title>Pseudomonas jilinensis sp. nov., isolated from the production water of Jilin Oilfield in China.</title>
        <authorList>
            <person name="Wang J."/>
        </authorList>
    </citation>
    <scope>NUCLEOTIDE SEQUENCE [LARGE SCALE GENOMIC DNA]</scope>
    <source>
        <strain evidence="1 2">JS15-10A1</strain>
    </source>
</reference>
<dbReference type="OrthoDB" id="6834370at2"/>